<evidence type="ECO:0000256" key="2">
    <source>
        <dbReference type="ARBA" id="ARBA00022927"/>
    </source>
</evidence>
<evidence type="ECO:0000256" key="1">
    <source>
        <dbReference type="ARBA" id="ARBA00022448"/>
    </source>
</evidence>
<keyword evidence="3" id="KW-0175">Coiled coil</keyword>
<name>A0AA38LJC5_TAXCH</name>
<evidence type="ECO:0000313" key="6">
    <source>
        <dbReference type="Proteomes" id="UP000824469"/>
    </source>
</evidence>
<gene>
    <name evidence="5" type="ORF">KI387_006357</name>
</gene>
<keyword evidence="1" id="KW-0813">Transport</keyword>
<feature type="domain" description="Vacuolar protein sorting-associated protein 54 N-terminal" evidence="4">
    <location>
        <begin position="247"/>
        <end position="365"/>
    </location>
</feature>
<dbReference type="InterPro" id="IPR040047">
    <property type="entry name" value="VPS50"/>
</dbReference>
<keyword evidence="2" id="KW-0653">Protein transport</keyword>
<dbReference type="PANTHER" id="PTHR13258">
    <property type="entry name" value="SYNDETIN"/>
    <property type="match status" value="1"/>
</dbReference>
<feature type="domain" description="Vacuolar protein sorting-associated protein 54 N-terminal" evidence="4">
    <location>
        <begin position="133"/>
        <end position="244"/>
    </location>
</feature>
<organism evidence="5 6">
    <name type="scientific">Taxus chinensis</name>
    <name type="common">Chinese yew</name>
    <name type="synonym">Taxus wallichiana var. chinensis</name>
    <dbReference type="NCBI Taxonomy" id="29808"/>
    <lineage>
        <taxon>Eukaryota</taxon>
        <taxon>Viridiplantae</taxon>
        <taxon>Streptophyta</taxon>
        <taxon>Embryophyta</taxon>
        <taxon>Tracheophyta</taxon>
        <taxon>Spermatophyta</taxon>
        <taxon>Pinopsida</taxon>
        <taxon>Pinidae</taxon>
        <taxon>Conifers II</taxon>
        <taxon>Cupressales</taxon>
        <taxon>Taxaceae</taxon>
        <taxon>Taxus</taxon>
    </lineage>
</organism>
<evidence type="ECO:0000259" key="4">
    <source>
        <dbReference type="Pfam" id="PF10475"/>
    </source>
</evidence>
<keyword evidence="6" id="KW-1185">Reference proteome</keyword>
<evidence type="ECO:0000256" key="3">
    <source>
        <dbReference type="ARBA" id="ARBA00023054"/>
    </source>
</evidence>
<dbReference type="AlphaFoldDB" id="A0AA38LJC5"/>
<dbReference type="EMBL" id="JAHRHJ020000002">
    <property type="protein sequence ID" value="KAH9326179.1"/>
    <property type="molecule type" value="Genomic_DNA"/>
</dbReference>
<dbReference type="Pfam" id="PF10475">
    <property type="entry name" value="Vps54_N"/>
    <property type="match status" value="2"/>
</dbReference>
<dbReference type="GO" id="GO:0000149">
    <property type="term" value="F:SNARE binding"/>
    <property type="evidence" value="ECO:0007669"/>
    <property type="project" value="TreeGrafter"/>
</dbReference>
<sequence length="678" mass="76689">MELCGIVLQFISKWEIVEIVELNCFTKELIYNLQVYTVTDIGRLTDVSHLADTNWSGYVCRRTRPYLDLPGRILAVSGHISGMCPYRVPARAAAAATVARALAGLPPHQRLALSASSSGLTSVYGSGPRGQTVERLEEEFYEEDFDPVRHTLKIIPIEENDLIYFEKKVSQRLVQLDVVTEQLSHKVMEHHEELVKGMQVVTEVEQDLQVANVICKNGRRHLSSSMNEVSRDLIVTSNAKRKQFFLAWLARTLEKLDALLLGVCQKFNPESYIMVVDAYALIDDISGFADKLQNVFTQIVLMETQTVLKDFVFQGLDSRDIEKKSRLTYNDLCFQLPETKFRHCLLKTLEVLFEVMCSYHSMMTWKFLEKALRMVLEKEIWQQISPETIKTVNLAGLVGDGAPLLVSYHLGSSKELDLDSDHHSVVEERKELHTGFGQWRKRGNPFGYKKCPTVRDGDRNLHEVSAQSVSNLHDKQRAGSLSNGTIVTEVPEKLHSQNGVNIERGEEDESEDLLADFIDEDSQLPSRVSNVALARTSSSRNWIQEEIEGLTGSSLTLLRSMDKYARLMQKLETISIEFFKGICQLFELYFYIIFKTFGQRDGSGSNRGSMESLNPRLRLTLGKIAQDLQEQRIKMHGGSVVPVSSNFLNNSFFQLDAALPSPIYTSNVLAPSNLYGLK</sequence>
<comment type="caution">
    <text evidence="5">The sequence shown here is derived from an EMBL/GenBank/DDBJ whole genome shotgun (WGS) entry which is preliminary data.</text>
</comment>
<dbReference type="Proteomes" id="UP000824469">
    <property type="component" value="Unassembled WGS sequence"/>
</dbReference>
<dbReference type="GO" id="GO:0042147">
    <property type="term" value="P:retrograde transport, endosome to Golgi"/>
    <property type="evidence" value="ECO:0007669"/>
    <property type="project" value="InterPro"/>
</dbReference>
<accession>A0AA38LJC5</accession>
<dbReference type="GO" id="GO:1990745">
    <property type="term" value="C:EARP complex"/>
    <property type="evidence" value="ECO:0007669"/>
    <property type="project" value="InterPro"/>
</dbReference>
<dbReference type="PANTHER" id="PTHR13258:SF0">
    <property type="entry name" value="SYNDETIN"/>
    <property type="match status" value="1"/>
</dbReference>
<dbReference type="GO" id="GO:0032456">
    <property type="term" value="P:endocytic recycling"/>
    <property type="evidence" value="ECO:0007669"/>
    <property type="project" value="InterPro"/>
</dbReference>
<dbReference type="InterPro" id="IPR019515">
    <property type="entry name" value="VPS54_N"/>
</dbReference>
<dbReference type="GO" id="GO:0005829">
    <property type="term" value="C:cytosol"/>
    <property type="evidence" value="ECO:0007669"/>
    <property type="project" value="GOC"/>
</dbReference>
<reference evidence="5 6" key="1">
    <citation type="journal article" date="2021" name="Nat. Plants">
        <title>The Taxus genome provides insights into paclitaxel biosynthesis.</title>
        <authorList>
            <person name="Xiong X."/>
            <person name="Gou J."/>
            <person name="Liao Q."/>
            <person name="Li Y."/>
            <person name="Zhou Q."/>
            <person name="Bi G."/>
            <person name="Li C."/>
            <person name="Du R."/>
            <person name="Wang X."/>
            <person name="Sun T."/>
            <person name="Guo L."/>
            <person name="Liang H."/>
            <person name="Lu P."/>
            <person name="Wu Y."/>
            <person name="Zhang Z."/>
            <person name="Ro D.K."/>
            <person name="Shang Y."/>
            <person name="Huang S."/>
            <person name="Yan J."/>
        </authorList>
    </citation>
    <scope>NUCLEOTIDE SEQUENCE [LARGE SCALE GENOMIC DNA]</scope>
    <source>
        <strain evidence="5">Ta-2019</strain>
    </source>
</reference>
<dbReference type="GO" id="GO:0015031">
    <property type="term" value="P:protein transport"/>
    <property type="evidence" value="ECO:0007669"/>
    <property type="project" value="UniProtKB-KW"/>
</dbReference>
<proteinExistence type="predicted"/>
<feature type="non-terminal residue" evidence="5">
    <location>
        <position position="678"/>
    </location>
</feature>
<protein>
    <recommendedName>
        <fullName evidence="4">Vacuolar protein sorting-associated protein 54 N-terminal domain-containing protein</fullName>
    </recommendedName>
</protein>
<evidence type="ECO:0000313" key="5">
    <source>
        <dbReference type="EMBL" id="KAH9326179.1"/>
    </source>
</evidence>